<evidence type="ECO:0000259" key="11">
    <source>
        <dbReference type="PROSITE" id="PS51669"/>
    </source>
</evidence>
<comment type="similarity">
    <text evidence="3">Belongs to the prokaryotic molybdopterin-containing oxidoreductase family. NasA/NapA/NarB subfamily.</text>
</comment>
<dbReference type="EMBL" id="JABFCZ010000024">
    <property type="protein sequence ID" value="MBD1548562.1"/>
    <property type="molecule type" value="Genomic_DNA"/>
</dbReference>
<dbReference type="GO" id="GO:0042128">
    <property type="term" value="P:nitrate assimilation"/>
    <property type="evidence" value="ECO:0007669"/>
    <property type="project" value="UniProtKB-KW"/>
</dbReference>
<dbReference type="InterPro" id="IPR006963">
    <property type="entry name" value="Mopterin_OxRdtase_4Fe-4S_dom"/>
</dbReference>
<dbReference type="Gene3D" id="3.40.228.10">
    <property type="entry name" value="Dimethylsulfoxide Reductase, domain 2"/>
    <property type="match status" value="1"/>
</dbReference>
<dbReference type="CDD" id="cd02754">
    <property type="entry name" value="MopB_Nitrate-R-NapA-like"/>
    <property type="match status" value="1"/>
</dbReference>
<dbReference type="GO" id="GO:1990204">
    <property type="term" value="C:oxidoreductase complex"/>
    <property type="evidence" value="ECO:0007669"/>
    <property type="project" value="UniProtKB-ARBA"/>
</dbReference>
<dbReference type="SMART" id="SM00926">
    <property type="entry name" value="Molybdop_Fe4S4"/>
    <property type="match status" value="1"/>
</dbReference>
<dbReference type="Proteomes" id="UP000598467">
    <property type="component" value="Unassembled WGS sequence"/>
</dbReference>
<evidence type="ECO:0000313" key="12">
    <source>
        <dbReference type="EMBL" id="MBD1548562.1"/>
    </source>
</evidence>
<evidence type="ECO:0000256" key="8">
    <source>
        <dbReference type="ARBA" id="ARBA00023004"/>
    </source>
</evidence>
<organism evidence="12 13">
    <name type="scientific">Roseibium aggregatum</name>
    <dbReference type="NCBI Taxonomy" id="187304"/>
    <lineage>
        <taxon>Bacteria</taxon>
        <taxon>Pseudomonadati</taxon>
        <taxon>Pseudomonadota</taxon>
        <taxon>Alphaproteobacteria</taxon>
        <taxon>Hyphomicrobiales</taxon>
        <taxon>Stappiaceae</taxon>
        <taxon>Roseibium</taxon>
    </lineage>
</organism>
<evidence type="ECO:0000256" key="4">
    <source>
        <dbReference type="ARBA" id="ARBA00022485"/>
    </source>
</evidence>
<keyword evidence="5" id="KW-0500">Molybdenum</keyword>
<dbReference type="PANTHER" id="PTHR43105">
    <property type="entry name" value="RESPIRATORY NITRATE REDUCTASE"/>
    <property type="match status" value="1"/>
</dbReference>
<dbReference type="GO" id="GO:0043546">
    <property type="term" value="F:molybdopterin cofactor binding"/>
    <property type="evidence" value="ECO:0007669"/>
    <property type="project" value="InterPro"/>
</dbReference>
<dbReference type="Gene3D" id="3.40.50.740">
    <property type="match status" value="1"/>
</dbReference>
<dbReference type="Pfam" id="PF04324">
    <property type="entry name" value="Fer2_BFD"/>
    <property type="match status" value="1"/>
</dbReference>
<dbReference type="PROSITE" id="PS00551">
    <property type="entry name" value="MOLYBDOPTERIN_PROK_1"/>
    <property type="match status" value="1"/>
</dbReference>
<evidence type="ECO:0000256" key="1">
    <source>
        <dbReference type="ARBA" id="ARBA00001942"/>
    </source>
</evidence>
<dbReference type="SUPFAM" id="SSF50692">
    <property type="entry name" value="ADC-like"/>
    <property type="match status" value="1"/>
</dbReference>
<dbReference type="InterPro" id="IPR007419">
    <property type="entry name" value="BFD-like_2Fe2S-bd_dom"/>
</dbReference>
<dbReference type="GO" id="GO:0016491">
    <property type="term" value="F:oxidoreductase activity"/>
    <property type="evidence" value="ECO:0007669"/>
    <property type="project" value="UniProtKB-KW"/>
</dbReference>
<sequence length="896" mass="96609">MTRQENGIKTTCPYCGVGCGVVVSRAADGSVSVKGDPDHPANFGRLCSKGSALAETLSLDDRLLYPEIAGKRAGWDEALGLVAEKFAATIAEHGPDSVAFYVSGQILTEDYYVANKLMKGYIGSANIDTNSRLCMASSVAGHRRAFGSDTVPGTYQDLEQADLVVLVGSNLAWCHPVLFQRLEAAKAKNPSMRVVVIDPRRTATCEIADLHLALTPDTDVALFNGLLAFLKDTGTLDQTYIARHTKGFEEALECAGTCDIAQIARATGLKPQDVALFYTMVARTEKTVTVYSQGVNQSVSGTDKVNAIINTHLATGRMGRKGMGPFSVTGQPNAMGGREVGGLANMLACHMAIENPDHRRIVQSFWNSPVIADRQGLKAVDMFRAVRDGRIKAIWIMATNPVDSLPDADEVALALKSCPFVVVSDVSKAVDTVAYADVLLPGAAWGEKDGTVTNSERRISRQRGFLPLPGETRPDWWALSEVAKRMGFGDGFDYSGPAEIFAEYAALSAQENGGSRDFDIGALSQLNADTYDALAPIQWPRRAGEPERDVRFFAGGGFFTEDRKANFIGVEPAKLRKMERRYPFVLNTGRIRDQWHTMTRTGKTARLTSHIAEPFAELHPDDARAARIADAELVEVRSPHGSVVVRAHVSGRNRKGSVFVPMHWTDQFSSKGRIDAVVAPKTDLHSGQPGSKFTPVAISKQDCAWYGFAILRNKPAKHLSDYWAVAPCDGGWRLELAGYTETDFEAFARELCSASGTDAELLSYKDATSGSYRLAFWKDGDLTAAFFFGSKPVEVSRQWACGLLSATATSPVERYRVLAGRTPADRPDCGAIVCSCFQIGVNQILAAAKNGAATVAAIGEVLQAGTNCGSCRSEINALLNDLAAKGTDDDDIAKAG</sequence>
<evidence type="ECO:0000256" key="10">
    <source>
        <dbReference type="ARBA" id="ARBA00023063"/>
    </source>
</evidence>
<keyword evidence="8" id="KW-0408">Iron</keyword>
<dbReference type="InterPro" id="IPR050123">
    <property type="entry name" value="Prok_molybdopt-oxidoreductase"/>
</dbReference>
<dbReference type="Gene3D" id="2.20.25.90">
    <property type="entry name" value="ADC-like domains"/>
    <property type="match status" value="1"/>
</dbReference>
<keyword evidence="4" id="KW-0004">4Fe-4S</keyword>
<dbReference type="InterPro" id="IPR006656">
    <property type="entry name" value="Mopterin_OxRdtase"/>
</dbReference>
<dbReference type="InterPro" id="IPR041854">
    <property type="entry name" value="BFD-like_2Fe2S-bd_dom_sf"/>
</dbReference>
<dbReference type="GO" id="GO:0045333">
    <property type="term" value="P:cellular respiration"/>
    <property type="evidence" value="ECO:0007669"/>
    <property type="project" value="UniProtKB-ARBA"/>
</dbReference>
<dbReference type="InterPro" id="IPR006657">
    <property type="entry name" value="MoPterin_dinucl-bd_dom"/>
</dbReference>
<dbReference type="RefSeq" id="WP_190293254.1">
    <property type="nucleotide sequence ID" value="NZ_JABFCZ010000024.1"/>
</dbReference>
<dbReference type="Pfam" id="PF00384">
    <property type="entry name" value="Molybdopterin"/>
    <property type="match status" value="1"/>
</dbReference>
<dbReference type="Gene3D" id="2.40.40.20">
    <property type="match status" value="1"/>
</dbReference>
<keyword evidence="9" id="KW-0411">Iron-sulfur</keyword>
<protein>
    <submittedName>
        <fullName evidence="12">Molybdopterin-dependent oxidoreductase</fullName>
    </submittedName>
</protein>
<proteinExistence type="inferred from homology"/>
<dbReference type="InterPro" id="IPR027467">
    <property type="entry name" value="MopterinOxRdtase_cofactor_BS"/>
</dbReference>
<dbReference type="SUPFAM" id="SSF53706">
    <property type="entry name" value="Formate dehydrogenase/DMSO reductase, domains 1-3"/>
    <property type="match status" value="1"/>
</dbReference>
<dbReference type="PANTHER" id="PTHR43105:SF9">
    <property type="entry name" value="NADPH-FE(3+) OXIDOREDUCTASE SUBUNIT ALPHA"/>
    <property type="match status" value="1"/>
</dbReference>
<evidence type="ECO:0000313" key="13">
    <source>
        <dbReference type="Proteomes" id="UP000598467"/>
    </source>
</evidence>
<dbReference type="Pfam" id="PF04879">
    <property type="entry name" value="Molybdop_Fe4S4"/>
    <property type="match status" value="1"/>
</dbReference>
<keyword evidence="10" id="KW-0534">Nitrate assimilation</keyword>
<keyword evidence="6" id="KW-0479">Metal-binding</keyword>
<evidence type="ECO:0000256" key="3">
    <source>
        <dbReference type="ARBA" id="ARBA00008747"/>
    </source>
</evidence>
<dbReference type="InterPro" id="IPR009010">
    <property type="entry name" value="Asp_de-COase-like_dom_sf"/>
</dbReference>
<comment type="caution">
    <text evidence="12">The sequence shown here is derived from an EMBL/GenBank/DDBJ whole genome shotgun (WGS) entry which is preliminary data.</text>
</comment>
<dbReference type="CDD" id="cd02791">
    <property type="entry name" value="MopB_CT_Nitrate-R-NapA-like"/>
    <property type="match status" value="1"/>
</dbReference>
<evidence type="ECO:0000256" key="6">
    <source>
        <dbReference type="ARBA" id="ARBA00022723"/>
    </source>
</evidence>
<dbReference type="AlphaFoldDB" id="A0A926NWB1"/>
<feature type="domain" description="4Fe-4S Mo/W bis-MGD-type" evidence="11">
    <location>
        <begin position="5"/>
        <end position="61"/>
    </location>
</feature>
<dbReference type="GO" id="GO:0051539">
    <property type="term" value="F:4 iron, 4 sulfur cluster binding"/>
    <property type="evidence" value="ECO:0007669"/>
    <property type="project" value="UniProtKB-KW"/>
</dbReference>
<dbReference type="GO" id="GO:0016020">
    <property type="term" value="C:membrane"/>
    <property type="evidence" value="ECO:0007669"/>
    <property type="project" value="TreeGrafter"/>
</dbReference>
<dbReference type="GO" id="GO:0046872">
    <property type="term" value="F:metal ion binding"/>
    <property type="evidence" value="ECO:0007669"/>
    <property type="project" value="UniProtKB-KW"/>
</dbReference>
<name>A0A926NWB1_9HYPH</name>
<reference evidence="12" key="1">
    <citation type="submission" date="2020-05" db="EMBL/GenBank/DDBJ databases">
        <title>Identification of trans-AT polyketide cluster in two marine bacteria, producers of a novel glutaramide-containing polyketide sesbanimide D and analogs.</title>
        <authorList>
            <person name="Kacar D."/>
            <person name="Rodriguez P."/>
            <person name="Canedo L."/>
            <person name="Gonzalez E."/>
            <person name="Galan B."/>
            <person name="De La Calle F."/>
            <person name="Garcia J.L."/>
        </authorList>
    </citation>
    <scope>NUCLEOTIDE SEQUENCE</scope>
    <source>
        <strain evidence="12">PHM038</strain>
    </source>
</reference>
<evidence type="ECO:0000256" key="2">
    <source>
        <dbReference type="ARBA" id="ARBA00001966"/>
    </source>
</evidence>
<dbReference type="Gene3D" id="1.10.10.1100">
    <property type="entry name" value="BFD-like [2Fe-2S]-binding domain"/>
    <property type="match status" value="1"/>
</dbReference>
<comment type="cofactor">
    <cofactor evidence="2">
        <name>[4Fe-4S] cluster</name>
        <dbReference type="ChEBI" id="CHEBI:49883"/>
    </cofactor>
</comment>
<evidence type="ECO:0000256" key="5">
    <source>
        <dbReference type="ARBA" id="ARBA00022505"/>
    </source>
</evidence>
<dbReference type="PROSITE" id="PS51669">
    <property type="entry name" value="4FE4S_MOW_BIS_MGD"/>
    <property type="match status" value="1"/>
</dbReference>
<dbReference type="Pfam" id="PF01568">
    <property type="entry name" value="Molydop_binding"/>
    <property type="match status" value="1"/>
</dbReference>
<keyword evidence="7" id="KW-0560">Oxidoreductase</keyword>
<accession>A0A926NWB1</accession>
<evidence type="ECO:0000256" key="7">
    <source>
        <dbReference type="ARBA" id="ARBA00023002"/>
    </source>
</evidence>
<gene>
    <name evidence="12" type="ORF">HK439_20050</name>
</gene>
<comment type="cofactor">
    <cofactor evidence="1">
        <name>Mo-bis(molybdopterin guanine dinucleotide)</name>
        <dbReference type="ChEBI" id="CHEBI:60539"/>
    </cofactor>
</comment>
<evidence type="ECO:0000256" key="9">
    <source>
        <dbReference type="ARBA" id="ARBA00023014"/>
    </source>
</evidence>
<dbReference type="InterPro" id="IPR041957">
    <property type="entry name" value="CT_Nitrate-R-NapA-like"/>
</dbReference>